<evidence type="ECO:0000313" key="3">
    <source>
        <dbReference type="Proteomes" id="UP000310066"/>
    </source>
</evidence>
<feature type="chain" id="PRO_5020556038" description="Apple domain-containing protein" evidence="1">
    <location>
        <begin position="21"/>
        <end position="304"/>
    </location>
</feature>
<organism evidence="2 3">
    <name type="scientific">Friedmanniomyces endolithicus</name>
    <dbReference type="NCBI Taxonomy" id="329885"/>
    <lineage>
        <taxon>Eukaryota</taxon>
        <taxon>Fungi</taxon>
        <taxon>Dikarya</taxon>
        <taxon>Ascomycota</taxon>
        <taxon>Pezizomycotina</taxon>
        <taxon>Dothideomycetes</taxon>
        <taxon>Dothideomycetidae</taxon>
        <taxon>Mycosphaerellales</taxon>
        <taxon>Teratosphaeriaceae</taxon>
        <taxon>Friedmanniomyces</taxon>
    </lineage>
</organism>
<name>A0A4U0UZA5_9PEZI</name>
<evidence type="ECO:0008006" key="4">
    <source>
        <dbReference type="Google" id="ProtNLM"/>
    </source>
</evidence>
<feature type="signal peptide" evidence="1">
    <location>
        <begin position="1"/>
        <end position="20"/>
    </location>
</feature>
<protein>
    <recommendedName>
        <fullName evidence="4">Apple domain-containing protein</fullName>
    </recommendedName>
</protein>
<keyword evidence="1" id="KW-0732">Signal</keyword>
<accession>A0A4U0UZA5</accession>
<gene>
    <name evidence="2" type="ORF">B0A54_06478</name>
</gene>
<dbReference type="OrthoDB" id="5428787at2759"/>
<comment type="caution">
    <text evidence="2">The sequence shown here is derived from an EMBL/GenBank/DDBJ whole genome shotgun (WGS) entry which is preliminary data.</text>
</comment>
<dbReference type="STRING" id="329885.A0A4U0UZA5"/>
<dbReference type="AlphaFoldDB" id="A0A4U0UZA5"/>
<reference evidence="2 3" key="1">
    <citation type="submission" date="2017-03" db="EMBL/GenBank/DDBJ databases">
        <title>Genomes of endolithic fungi from Antarctica.</title>
        <authorList>
            <person name="Coleine C."/>
            <person name="Masonjones S."/>
            <person name="Stajich J.E."/>
        </authorList>
    </citation>
    <scope>NUCLEOTIDE SEQUENCE [LARGE SCALE GENOMIC DNA]</scope>
    <source>
        <strain evidence="2 3">CCFEE 5311</strain>
    </source>
</reference>
<dbReference type="Proteomes" id="UP000310066">
    <property type="component" value="Unassembled WGS sequence"/>
</dbReference>
<evidence type="ECO:0000313" key="2">
    <source>
        <dbReference type="EMBL" id="TKA41590.1"/>
    </source>
</evidence>
<proteinExistence type="predicted"/>
<sequence length="304" mass="31756">MQSWQLFAYLGFCVLPFALADATTTFKTCTTRYGTASKATVGSTTYGLALIETATVKIKVTPTITLQPTSTLTVLDTITLPTIITEQITMTASLVVVPTSPGFTPINGGAAKRAPTPMRIEQRDSNVVKRAQAVLSKVACEPNGPVYTPAIYPSTVTCAQLVIVAKTTTLTSTAKATTITAPIPVSTVLTTIYSSTTTTMTIVAPAATSYAACASTNLELNAGIVIYTPPIPIRNTLSLTADSAYDCCVACQTTANCAAGTFYGTRCFLDLVDTCSPGTSIANVYADGVYEAFNGPCGHYNLVA</sequence>
<dbReference type="EMBL" id="NAJP01000027">
    <property type="protein sequence ID" value="TKA41590.1"/>
    <property type="molecule type" value="Genomic_DNA"/>
</dbReference>
<evidence type="ECO:0000256" key="1">
    <source>
        <dbReference type="SAM" id="SignalP"/>
    </source>
</evidence>